<dbReference type="InterPro" id="IPR051848">
    <property type="entry name" value="PGIP"/>
</dbReference>
<evidence type="ECO:0000313" key="3">
    <source>
        <dbReference type="Proteomes" id="UP000027120"/>
    </source>
</evidence>
<reference evidence="2 3" key="1">
    <citation type="submission" date="2014-04" db="EMBL/GenBank/DDBJ databases">
        <authorList>
            <consortium name="International Citrus Genome Consortium"/>
            <person name="Gmitter F."/>
            <person name="Chen C."/>
            <person name="Farmerie W."/>
            <person name="Harkins T."/>
            <person name="Desany B."/>
            <person name="Mohiuddin M."/>
            <person name="Kodira C."/>
            <person name="Borodovsky M."/>
            <person name="Lomsadze A."/>
            <person name="Burns P."/>
            <person name="Jenkins J."/>
            <person name="Prochnik S."/>
            <person name="Shu S."/>
            <person name="Chapman J."/>
            <person name="Pitluck S."/>
            <person name="Schmutz J."/>
            <person name="Rokhsar D."/>
        </authorList>
    </citation>
    <scope>NUCLEOTIDE SEQUENCE</scope>
</reference>
<protein>
    <recommendedName>
        <fullName evidence="4">Malectin-like domain-containing protein</fullName>
    </recommendedName>
</protein>
<keyword evidence="3" id="KW-1185">Reference proteome</keyword>
<dbReference type="InterPro" id="IPR032675">
    <property type="entry name" value="LRR_dom_sf"/>
</dbReference>
<evidence type="ECO:0000313" key="2">
    <source>
        <dbReference type="EMBL" id="KDO38731.1"/>
    </source>
</evidence>
<name>A0A067DJG2_CITSI</name>
<dbReference type="SMR" id="A0A067DJG2"/>
<gene>
    <name evidence="2" type="ORF">CISIN_1g036517mg</name>
</gene>
<organism evidence="2 3">
    <name type="scientific">Citrus sinensis</name>
    <name type="common">Sweet orange</name>
    <name type="synonym">Citrus aurantium var. sinensis</name>
    <dbReference type="NCBI Taxonomy" id="2711"/>
    <lineage>
        <taxon>Eukaryota</taxon>
        <taxon>Viridiplantae</taxon>
        <taxon>Streptophyta</taxon>
        <taxon>Embryophyta</taxon>
        <taxon>Tracheophyta</taxon>
        <taxon>Spermatophyta</taxon>
        <taxon>Magnoliopsida</taxon>
        <taxon>eudicotyledons</taxon>
        <taxon>Gunneridae</taxon>
        <taxon>Pentapetalae</taxon>
        <taxon>rosids</taxon>
        <taxon>malvids</taxon>
        <taxon>Sapindales</taxon>
        <taxon>Rutaceae</taxon>
        <taxon>Aurantioideae</taxon>
        <taxon>Citrus</taxon>
    </lineage>
</organism>
<evidence type="ECO:0008006" key="4">
    <source>
        <dbReference type="Google" id="ProtNLM"/>
    </source>
</evidence>
<dbReference type="Pfam" id="PF00560">
    <property type="entry name" value="LRR_1"/>
    <property type="match status" value="2"/>
</dbReference>
<evidence type="ECO:0000256" key="1">
    <source>
        <dbReference type="ARBA" id="ARBA00004196"/>
    </source>
</evidence>
<dbReference type="AlphaFoldDB" id="A0A067DJG2"/>
<dbReference type="PANTHER" id="PTHR48059:SF30">
    <property type="entry name" value="OS06G0587000 PROTEIN"/>
    <property type="match status" value="1"/>
</dbReference>
<dbReference type="SUPFAM" id="SSF52058">
    <property type="entry name" value="L domain-like"/>
    <property type="match status" value="1"/>
</dbReference>
<dbReference type="EMBL" id="KK787542">
    <property type="protein sequence ID" value="KDO38731.1"/>
    <property type="molecule type" value="Genomic_DNA"/>
</dbReference>
<comment type="subcellular location">
    <subcellularLocation>
        <location evidence="1">Cell envelope</location>
    </subcellularLocation>
</comment>
<dbReference type="PANTHER" id="PTHR48059">
    <property type="entry name" value="POLYGALACTURONASE INHIBITOR 1"/>
    <property type="match status" value="1"/>
</dbReference>
<dbReference type="InterPro" id="IPR001611">
    <property type="entry name" value="Leu-rich_rpt"/>
</dbReference>
<sequence>MIPLYRSHLTILFRNLYLTGSVPPEFGDSLHLQVFYLENNKRTDSIPESLGRFGCLIKLNLARNKLSGSIPTSFGNLK</sequence>
<proteinExistence type="predicted"/>
<dbReference type="Gene3D" id="3.80.10.10">
    <property type="entry name" value="Ribonuclease Inhibitor"/>
    <property type="match status" value="1"/>
</dbReference>
<accession>A0A067DJG2</accession>
<dbReference type="Proteomes" id="UP000027120">
    <property type="component" value="Unassembled WGS sequence"/>
</dbReference>
<dbReference type="STRING" id="2711.A0A067DJG2"/>